<name>A0A059JKI9_TRIIM</name>
<evidence type="ECO:0000313" key="1">
    <source>
        <dbReference type="EMBL" id="KDB28002.1"/>
    </source>
</evidence>
<keyword evidence="2" id="KW-1185">Reference proteome</keyword>
<comment type="caution">
    <text evidence="1">The sequence shown here is derived from an EMBL/GenBank/DDBJ whole genome shotgun (WGS) entry which is preliminary data.</text>
</comment>
<sequence>MVRVDGRSEGGSEGCRLEIEAVVGLKLAMVDREVVDVEMRVEAGEGQMDPPLTSESTAQPTVDVLPGYRHQNTSFSNIHR</sequence>
<protein>
    <submittedName>
        <fullName evidence="1">Uncharacterized protein</fullName>
    </submittedName>
</protein>
<dbReference type="EMBL" id="AOKY01000020">
    <property type="protein sequence ID" value="KDB28002.1"/>
    <property type="molecule type" value="Genomic_DNA"/>
</dbReference>
<organism evidence="1 2">
    <name type="scientific">Trichophyton interdigitale (strain MR816)</name>
    <dbReference type="NCBI Taxonomy" id="1215338"/>
    <lineage>
        <taxon>Eukaryota</taxon>
        <taxon>Fungi</taxon>
        <taxon>Dikarya</taxon>
        <taxon>Ascomycota</taxon>
        <taxon>Pezizomycotina</taxon>
        <taxon>Eurotiomycetes</taxon>
        <taxon>Eurotiomycetidae</taxon>
        <taxon>Onygenales</taxon>
        <taxon>Arthrodermataceae</taxon>
        <taxon>Trichophyton</taxon>
    </lineage>
</organism>
<gene>
    <name evidence="1" type="ORF">H109_00225</name>
</gene>
<reference evidence="1 2" key="1">
    <citation type="submission" date="2014-02" db="EMBL/GenBank/DDBJ databases">
        <title>The Genome Sequence of Trichophyton interdigitale MR816.</title>
        <authorList>
            <consortium name="The Broad Institute Genomics Platform"/>
            <person name="Cuomo C.A."/>
            <person name="White T.C."/>
            <person name="Graser Y."/>
            <person name="Martinez-Rossi N."/>
            <person name="Heitman J."/>
            <person name="Young S.K."/>
            <person name="Zeng Q."/>
            <person name="Gargeya S."/>
            <person name="Abouelleil A."/>
            <person name="Alvarado L."/>
            <person name="Chapman S.B."/>
            <person name="Gainer-Dewar J."/>
            <person name="Goldberg J."/>
            <person name="Griggs A."/>
            <person name="Gujja S."/>
            <person name="Hansen M."/>
            <person name="Howarth C."/>
            <person name="Imamovic A."/>
            <person name="Larimer J."/>
            <person name="Martinez D."/>
            <person name="Murphy C."/>
            <person name="Pearson M.D."/>
            <person name="Persinoti G."/>
            <person name="Poon T."/>
            <person name="Priest M."/>
            <person name="Roberts A.D."/>
            <person name="Saif S."/>
            <person name="Shea T.D."/>
            <person name="Sykes S.N."/>
            <person name="Wortman J."/>
            <person name="Nusbaum C."/>
            <person name="Birren B."/>
        </authorList>
    </citation>
    <scope>NUCLEOTIDE SEQUENCE [LARGE SCALE GENOMIC DNA]</scope>
    <source>
        <strain evidence="1 2">MR816</strain>
    </source>
</reference>
<dbReference type="Proteomes" id="UP000024533">
    <property type="component" value="Unassembled WGS sequence"/>
</dbReference>
<proteinExistence type="predicted"/>
<accession>A0A059JKI9</accession>
<dbReference type="HOGENOM" id="CLU_2591486_0_0_1"/>
<dbReference type="AlphaFoldDB" id="A0A059JKI9"/>
<evidence type="ECO:0000313" key="2">
    <source>
        <dbReference type="Proteomes" id="UP000024533"/>
    </source>
</evidence>